<proteinExistence type="predicted"/>
<gene>
    <name evidence="2" type="ORF">CMUS01_03512</name>
</gene>
<dbReference type="Proteomes" id="UP000639643">
    <property type="component" value="Unassembled WGS sequence"/>
</dbReference>
<sequence length="143" mass="15932">MAPGGHMNDMFWIPQGSLDESKKAQRSDGARRNLRSFLSIVELHHSHLKGPVHCGGLGLVQAIHLIVPFVHSALEKKQSHRSSSLNSHQPDVLLAHRSVRRRIANPHRSWARIDVSDRKISGGETEPWPGAGQRPGSRCSQRH</sequence>
<reference evidence="2" key="1">
    <citation type="journal article" date="2020" name="Phytopathology">
        <title>Genome Sequence Resources of Colletotrichum truncatum, C. plurivorum, C. musicola, and C. sojae: Four Species Pathogenic to Soybean (Glycine max).</title>
        <authorList>
            <person name="Rogerio F."/>
            <person name="Boufleur T.R."/>
            <person name="Ciampi-Guillardi M."/>
            <person name="Sukno S.A."/>
            <person name="Thon M.R."/>
            <person name="Massola Junior N.S."/>
            <person name="Baroncelli R."/>
        </authorList>
    </citation>
    <scope>NUCLEOTIDE SEQUENCE</scope>
    <source>
        <strain evidence="2">LFN0074</strain>
    </source>
</reference>
<evidence type="ECO:0000256" key="1">
    <source>
        <dbReference type="SAM" id="MobiDB-lite"/>
    </source>
</evidence>
<comment type="caution">
    <text evidence="2">The sequence shown here is derived from an EMBL/GenBank/DDBJ whole genome shotgun (WGS) entry which is preliminary data.</text>
</comment>
<evidence type="ECO:0000313" key="2">
    <source>
        <dbReference type="EMBL" id="KAF6841588.1"/>
    </source>
</evidence>
<feature type="region of interest" description="Disordered" evidence="1">
    <location>
        <begin position="114"/>
        <end position="143"/>
    </location>
</feature>
<accession>A0A8H6U5P8</accession>
<protein>
    <submittedName>
        <fullName evidence="2">Uncharacterized protein</fullName>
    </submittedName>
</protein>
<keyword evidence="3" id="KW-1185">Reference proteome</keyword>
<dbReference type="AlphaFoldDB" id="A0A8H6U5P8"/>
<evidence type="ECO:0000313" key="3">
    <source>
        <dbReference type="Proteomes" id="UP000639643"/>
    </source>
</evidence>
<organism evidence="2 3">
    <name type="scientific">Colletotrichum musicola</name>
    <dbReference type="NCBI Taxonomy" id="2175873"/>
    <lineage>
        <taxon>Eukaryota</taxon>
        <taxon>Fungi</taxon>
        <taxon>Dikarya</taxon>
        <taxon>Ascomycota</taxon>
        <taxon>Pezizomycotina</taxon>
        <taxon>Sordariomycetes</taxon>
        <taxon>Hypocreomycetidae</taxon>
        <taxon>Glomerellales</taxon>
        <taxon>Glomerellaceae</taxon>
        <taxon>Colletotrichum</taxon>
        <taxon>Colletotrichum orchidearum species complex</taxon>
    </lineage>
</organism>
<dbReference type="EMBL" id="WIGM01000085">
    <property type="protein sequence ID" value="KAF6841588.1"/>
    <property type="molecule type" value="Genomic_DNA"/>
</dbReference>
<name>A0A8H6U5P8_9PEZI</name>